<proteinExistence type="predicted"/>
<reference evidence="4" key="1">
    <citation type="journal article" date="2019" name="Int. J. Syst. Evol. Microbiol.">
        <title>The Global Catalogue of Microorganisms (GCM) 10K type strain sequencing project: providing services to taxonomists for standard genome sequencing and annotation.</title>
        <authorList>
            <consortium name="The Broad Institute Genomics Platform"/>
            <consortium name="The Broad Institute Genome Sequencing Center for Infectious Disease"/>
            <person name="Wu L."/>
            <person name="Ma J."/>
        </authorList>
    </citation>
    <scope>NUCLEOTIDE SEQUENCE [LARGE SCALE GENOMIC DNA]</scope>
    <source>
        <strain evidence="4">NBRC 106348</strain>
    </source>
</reference>
<dbReference type="Proteomes" id="UP001157091">
    <property type="component" value="Unassembled WGS sequence"/>
</dbReference>
<dbReference type="EMBL" id="BSUK01000001">
    <property type="protein sequence ID" value="GMA25807.1"/>
    <property type="molecule type" value="Genomic_DNA"/>
</dbReference>
<dbReference type="InterPro" id="IPR051908">
    <property type="entry name" value="Ribosomal_N-acetyltransferase"/>
</dbReference>
<dbReference type="InterPro" id="IPR016181">
    <property type="entry name" value="Acyl_CoA_acyltransferase"/>
</dbReference>
<evidence type="ECO:0000313" key="3">
    <source>
        <dbReference type="EMBL" id="GMA25807.1"/>
    </source>
</evidence>
<sequence>MTTPPAPPAAPETPVVPTAEEIWPFAGLRVVSDDLELRYLDDELLLRLAALAGQGVHEPDAMPFLTPWTRGTPLEVARSVVAYHWRNRAEASADKLSVELAVVRDGEVLGTQGFYAGKFAVTRTAETGSWLGLRFHGHGVGTRMRRAVLHLLFEGLGAGEVTTVAFADNAPSNGVTRRLGYEPNGTAVVAREGKATTENRYRLTREAWEAQTDRPDVELHGVEPVREFLGLDHPQTPRGRPPAGPLREVGPGRGPSRGRGRRVSVRRPRRRPSPTSARYASG</sequence>
<organism evidence="3 4">
    <name type="scientific">Luteimicrobium album</name>
    <dbReference type="NCBI Taxonomy" id="1054550"/>
    <lineage>
        <taxon>Bacteria</taxon>
        <taxon>Bacillati</taxon>
        <taxon>Actinomycetota</taxon>
        <taxon>Actinomycetes</taxon>
        <taxon>Micrococcales</taxon>
        <taxon>Luteimicrobium</taxon>
    </lineage>
</organism>
<dbReference type="RefSeq" id="WP_348525269.1">
    <property type="nucleotide sequence ID" value="NZ_BSUK01000001.1"/>
</dbReference>
<dbReference type="Pfam" id="PF13302">
    <property type="entry name" value="Acetyltransf_3"/>
    <property type="match status" value="1"/>
</dbReference>
<dbReference type="InterPro" id="IPR000182">
    <property type="entry name" value="GNAT_dom"/>
</dbReference>
<dbReference type="SUPFAM" id="SSF55729">
    <property type="entry name" value="Acyl-CoA N-acyltransferases (Nat)"/>
    <property type="match status" value="1"/>
</dbReference>
<feature type="region of interest" description="Disordered" evidence="1">
    <location>
        <begin position="230"/>
        <end position="282"/>
    </location>
</feature>
<feature type="compositionally biased region" description="Basic residues" evidence="1">
    <location>
        <begin position="256"/>
        <end position="272"/>
    </location>
</feature>
<protein>
    <recommendedName>
        <fullName evidence="2">N-acetyltransferase domain-containing protein</fullName>
    </recommendedName>
</protein>
<name>A0ABQ6I5S0_9MICO</name>
<dbReference type="PANTHER" id="PTHR43441:SF11">
    <property type="entry name" value="RIBOSOMAL-PROTEIN-SERINE ACETYLTRANSFERASE"/>
    <property type="match status" value="1"/>
</dbReference>
<evidence type="ECO:0000313" key="4">
    <source>
        <dbReference type="Proteomes" id="UP001157091"/>
    </source>
</evidence>
<evidence type="ECO:0000256" key="1">
    <source>
        <dbReference type="SAM" id="MobiDB-lite"/>
    </source>
</evidence>
<accession>A0ABQ6I5S0</accession>
<gene>
    <name evidence="3" type="ORF">GCM10025864_35660</name>
</gene>
<dbReference type="PROSITE" id="PS51186">
    <property type="entry name" value="GNAT"/>
    <property type="match status" value="1"/>
</dbReference>
<evidence type="ECO:0000259" key="2">
    <source>
        <dbReference type="PROSITE" id="PS51186"/>
    </source>
</evidence>
<dbReference type="PANTHER" id="PTHR43441">
    <property type="entry name" value="RIBOSOMAL-PROTEIN-SERINE ACETYLTRANSFERASE"/>
    <property type="match status" value="1"/>
</dbReference>
<dbReference type="Gene3D" id="3.40.630.30">
    <property type="match status" value="1"/>
</dbReference>
<keyword evidence="4" id="KW-1185">Reference proteome</keyword>
<feature type="domain" description="N-acetyltransferase" evidence="2">
    <location>
        <begin position="35"/>
        <end position="206"/>
    </location>
</feature>
<comment type="caution">
    <text evidence="3">The sequence shown here is derived from an EMBL/GenBank/DDBJ whole genome shotgun (WGS) entry which is preliminary data.</text>
</comment>